<accession>A0ACB7YF52</accession>
<sequence length="164" mass="18378">MEGLVGSESDTVRRKRERERETWNLTRTQYRVAGSSCRRIWSLSSTPTKLRTITSLPNLAVDSSTATWDEAFNIQVNESRSSVPHHCSPPLAEEVVFRLDQISSKLPGGASKGSETRSKSSGRRKLMSEWARRWWAALDGSNDSSDGLFAFREELVVELDGSCI</sequence>
<protein>
    <submittedName>
        <fullName evidence="1">Uncharacterized protein</fullName>
    </submittedName>
</protein>
<name>A0ACB7YF52_9ERIC</name>
<gene>
    <name evidence="1" type="ORF">Vadar_011063</name>
</gene>
<organism evidence="1 2">
    <name type="scientific">Vaccinium darrowii</name>
    <dbReference type="NCBI Taxonomy" id="229202"/>
    <lineage>
        <taxon>Eukaryota</taxon>
        <taxon>Viridiplantae</taxon>
        <taxon>Streptophyta</taxon>
        <taxon>Embryophyta</taxon>
        <taxon>Tracheophyta</taxon>
        <taxon>Spermatophyta</taxon>
        <taxon>Magnoliopsida</taxon>
        <taxon>eudicotyledons</taxon>
        <taxon>Gunneridae</taxon>
        <taxon>Pentapetalae</taxon>
        <taxon>asterids</taxon>
        <taxon>Ericales</taxon>
        <taxon>Ericaceae</taxon>
        <taxon>Vaccinioideae</taxon>
        <taxon>Vaccinieae</taxon>
        <taxon>Vaccinium</taxon>
    </lineage>
</organism>
<keyword evidence="2" id="KW-1185">Reference proteome</keyword>
<comment type="caution">
    <text evidence="1">The sequence shown here is derived from an EMBL/GenBank/DDBJ whole genome shotgun (WGS) entry which is preliminary data.</text>
</comment>
<dbReference type="Proteomes" id="UP000828048">
    <property type="component" value="Chromosome 8"/>
</dbReference>
<dbReference type="EMBL" id="CM037158">
    <property type="protein sequence ID" value="KAH7851400.1"/>
    <property type="molecule type" value="Genomic_DNA"/>
</dbReference>
<evidence type="ECO:0000313" key="2">
    <source>
        <dbReference type="Proteomes" id="UP000828048"/>
    </source>
</evidence>
<proteinExistence type="predicted"/>
<evidence type="ECO:0000313" key="1">
    <source>
        <dbReference type="EMBL" id="KAH7851400.1"/>
    </source>
</evidence>
<reference evidence="1 2" key="1">
    <citation type="journal article" date="2021" name="Hortic Res">
        <title>High-quality reference genome and annotation aids understanding of berry development for evergreen blueberry (Vaccinium darrowii).</title>
        <authorList>
            <person name="Yu J."/>
            <person name="Hulse-Kemp A.M."/>
            <person name="Babiker E."/>
            <person name="Staton M."/>
        </authorList>
    </citation>
    <scope>NUCLEOTIDE SEQUENCE [LARGE SCALE GENOMIC DNA]</scope>
    <source>
        <strain evidence="2">cv. NJ 8807/NJ 8810</strain>
        <tissue evidence="1">Young leaf</tissue>
    </source>
</reference>